<dbReference type="Gramene" id="PHT73174">
    <property type="protein sequence ID" value="PHT73174"/>
    <property type="gene ID" value="T459_23959"/>
</dbReference>
<protein>
    <submittedName>
        <fullName evidence="2">Uncharacterized protein</fullName>
    </submittedName>
</protein>
<comment type="caution">
    <text evidence="2">The sequence shown here is derived from an EMBL/GenBank/DDBJ whole genome shotgun (WGS) entry which is preliminary data.</text>
</comment>
<evidence type="ECO:0000256" key="1">
    <source>
        <dbReference type="SAM" id="MobiDB-lite"/>
    </source>
</evidence>
<accession>A0A2G2YU01</accession>
<dbReference type="EMBL" id="AYRZ02000009">
    <property type="protein sequence ID" value="PHT73174.1"/>
    <property type="molecule type" value="Genomic_DNA"/>
</dbReference>
<dbReference type="Proteomes" id="UP000222542">
    <property type="component" value="Unassembled WGS sequence"/>
</dbReference>
<sequence>MKQEVLGEASIFNRVSFIDDRTHIGPRIVGGDKEKQNGDRKPLGKKLRSRCSQPDAAPKGKKAIEGETSQTMDNHSINAILEVIEIINRKIDFMDTKINLLGLKVDSLEGNVSLIGLNGQKFTLHQLLPSQVNEGHQKQTELIEKGKKQGEKENQTEKKDEEDEKLRLKGMSPMVMFARNKDIFKEHDEKTPMLLQAHVFHDIHSTSPIPYSIFLVLQDYEDVFLKEFPQVLSPLCGIENQIDFVLGS</sequence>
<dbReference type="AlphaFoldDB" id="A0A2G2YU01"/>
<feature type="compositionally biased region" description="Basic and acidic residues" evidence="1">
    <location>
        <begin position="30"/>
        <end position="42"/>
    </location>
</feature>
<reference evidence="2 3" key="1">
    <citation type="journal article" date="2014" name="Nat. Genet.">
        <title>Genome sequence of the hot pepper provides insights into the evolution of pungency in Capsicum species.</title>
        <authorList>
            <person name="Kim S."/>
            <person name="Park M."/>
            <person name="Yeom S.I."/>
            <person name="Kim Y.M."/>
            <person name="Lee J.M."/>
            <person name="Lee H.A."/>
            <person name="Seo E."/>
            <person name="Choi J."/>
            <person name="Cheong K."/>
            <person name="Kim K.T."/>
            <person name="Jung K."/>
            <person name="Lee G.W."/>
            <person name="Oh S.K."/>
            <person name="Bae C."/>
            <person name="Kim S.B."/>
            <person name="Lee H.Y."/>
            <person name="Kim S.Y."/>
            <person name="Kim M.S."/>
            <person name="Kang B.C."/>
            <person name="Jo Y.D."/>
            <person name="Yang H.B."/>
            <person name="Jeong H.J."/>
            <person name="Kang W.H."/>
            <person name="Kwon J.K."/>
            <person name="Shin C."/>
            <person name="Lim J.Y."/>
            <person name="Park J.H."/>
            <person name="Huh J.H."/>
            <person name="Kim J.S."/>
            <person name="Kim B.D."/>
            <person name="Cohen O."/>
            <person name="Paran I."/>
            <person name="Suh M.C."/>
            <person name="Lee S.B."/>
            <person name="Kim Y.K."/>
            <person name="Shin Y."/>
            <person name="Noh S.J."/>
            <person name="Park J."/>
            <person name="Seo Y.S."/>
            <person name="Kwon S.Y."/>
            <person name="Kim H.A."/>
            <person name="Park J.M."/>
            <person name="Kim H.J."/>
            <person name="Choi S.B."/>
            <person name="Bosland P.W."/>
            <person name="Reeves G."/>
            <person name="Jo S.H."/>
            <person name="Lee B.W."/>
            <person name="Cho H.T."/>
            <person name="Choi H.S."/>
            <person name="Lee M.S."/>
            <person name="Yu Y."/>
            <person name="Do Choi Y."/>
            <person name="Park B.S."/>
            <person name="van Deynze A."/>
            <person name="Ashrafi H."/>
            <person name="Hill T."/>
            <person name="Kim W.T."/>
            <person name="Pai H.S."/>
            <person name="Ahn H.K."/>
            <person name="Yeam I."/>
            <person name="Giovannoni J.J."/>
            <person name="Rose J.K."/>
            <person name="Sorensen I."/>
            <person name="Lee S.J."/>
            <person name="Kim R.W."/>
            <person name="Choi I.Y."/>
            <person name="Choi B.S."/>
            <person name="Lim J.S."/>
            <person name="Lee Y.H."/>
            <person name="Choi D."/>
        </authorList>
    </citation>
    <scope>NUCLEOTIDE SEQUENCE [LARGE SCALE GENOMIC DNA]</scope>
    <source>
        <strain evidence="3">cv. CM334</strain>
    </source>
</reference>
<evidence type="ECO:0000313" key="3">
    <source>
        <dbReference type="Proteomes" id="UP000222542"/>
    </source>
</evidence>
<feature type="region of interest" description="Disordered" evidence="1">
    <location>
        <begin position="145"/>
        <end position="164"/>
    </location>
</feature>
<gene>
    <name evidence="2" type="ORF">T459_23959</name>
</gene>
<dbReference type="STRING" id="4072.A0A2G2YU01"/>
<name>A0A2G2YU01_CAPAN</name>
<proteinExistence type="predicted"/>
<organism evidence="2 3">
    <name type="scientific">Capsicum annuum</name>
    <name type="common">Capsicum pepper</name>
    <dbReference type="NCBI Taxonomy" id="4072"/>
    <lineage>
        <taxon>Eukaryota</taxon>
        <taxon>Viridiplantae</taxon>
        <taxon>Streptophyta</taxon>
        <taxon>Embryophyta</taxon>
        <taxon>Tracheophyta</taxon>
        <taxon>Spermatophyta</taxon>
        <taxon>Magnoliopsida</taxon>
        <taxon>eudicotyledons</taxon>
        <taxon>Gunneridae</taxon>
        <taxon>Pentapetalae</taxon>
        <taxon>asterids</taxon>
        <taxon>lamiids</taxon>
        <taxon>Solanales</taxon>
        <taxon>Solanaceae</taxon>
        <taxon>Solanoideae</taxon>
        <taxon>Capsiceae</taxon>
        <taxon>Capsicum</taxon>
    </lineage>
</organism>
<reference evidence="2 3" key="2">
    <citation type="journal article" date="2017" name="Genome Biol.">
        <title>New reference genome sequences of hot pepper reveal the massive evolution of plant disease-resistance genes by retroduplication.</title>
        <authorList>
            <person name="Kim S."/>
            <person name="Park J."/>
            <person name="Yeom S.I."/>
            <person name="Kim Y.M."/>
            <person name="Seo E."/>
            <person name="Kim K.T."/>
            <person name="Kim M.S."/>
            <person name="Lee J.M."/>
            <person name="Cheong K."/>
            <person name="Shin H.S."/>
            <person name="Kim S.B."/>
            <person name="Han K."/>
            <person name="Lee J."/>
            <person name="Park M."/>
            <person name="Lee H.A."/>
            <person name="Lee H.Y."/>
            <person name="Lee Y."/>
            <person name="Oh S."/>
            <person name="Lee J.H."/>
            <person name="Choi E."/>
            <person name="Choi E."/>
            <person name="Lee S.E."/>
            <person name="Jeon J."/>
            <person name="Kim H."/>
            <person name="Choi G."/>
            <person name="Song H."/>
            <person name="Lee J."/>
            <person name="Lee S.C."/>
            <person name="Kwon J.K."/>
            <person name="Lee H.Y."/>
            <person name="Koo N."/>
            <person name="Hong Y."/>
            <person name="Kim R.W."/>
            <person name="Kang W.H."/>
            <person name="Huh J.H."/>
            <person name="Kang B.C."/>
            <person name="Yang T.J."/>
            <person name="Lee Y.H."/>
            <person name="Bennetzen J.L."/>
            <person name="Choi D."/>
        </authorList>
    </citation>
    <scope>NUCLEOTIDE SEQUENCE [LARGE SCALE GENOMIC DNA]</scope>
    <source>
        <strain evidence="3">cv. CM334</strain>
    </source>
</reference>
<evidence type="ECO:0000313" key="2">
    <source>
        <dbReference type="EMBL" id="PHT73174.1"/>
    </source>
</evidence>
<keyword evidence="3" id="KW-1185">Reference proteome</keyword>
<feature type="region of interest" description="Disordered" evidence="1">
    <location>
        <begin position="26"/>
        <end position="63"/>
    </location>
</feature>